<feature type="domain" description="DUF4347" evidence="1">
    <location>
        <begin position="105"/>
        <end position="263"/>
    </location>
</feature>
<evidence type="ECO:0000259" key="1">
    <source>
        <dbReference type="Pfam" id="PF14252"/>
    </source>
</evidence>
<comment type="caution">
    <text evidence="2">The sequence shown here is derived from an EMBL/GenBank/DDBJ whole genome shotgun (WGS) entry which is preliminary data.</text>
</comment>
<dbReference type="PANTHER" id="PTHR14136:SF17">
    <property type="entry name" value="BTB_POZ DOMAIN-CONTAINING PROTEIN KCTD9"/>
    <property type="match status" value="1"/>
</dbReference>
<dbReference type="PANTHER" id="PTHR14136">
    <property type="entry name" value="BTB_POZ DOMAIN-CONTAINING PROTEIN KCTD9"/>
    <property type="match status" value="1"/>
</dbReference>
<evidence type="ECO:0000313" key="3">
    <source>
        <dbReference type="Proteomes" id="UP001159257"/>
    </source>
</evidence>
<dbReference type="NCBIfam" id="NF012209">
    <property type="entry name" value="LEPR-8K"/>
    <property type="match status" value="1"/>
</dbReference>
<proteinExistence type="predicted"/>
<dbReference type="Pfam" id="PF14252">
    <property type="entry name" value="DUF4347"/>
    <property type="match status" value="1"/>
</dbReference>
<sequence>MGSALKGFRKGHLRSLALKQWQGMIRKSLETQVVVTQRTPTSVIEPMEPRYLLSGDLMVVPPAHEQQAQESIIDLSLEAERSLQMGAAVQSPVDEVTADSTINQVIFVDPRVESAEMLIQQALSGSAHETSRYEVVYLDGESDGVEQIAQWLSRYDELDAVHLLSHGADGKVTLGDTQLELDSLEQYRDSLLAWGEALSEQGDILIYGCSVAGDAEGEALVQALADMTGADVAASEDVTGSEALGGDWNLEVQSGVIDAAMLLNGGDWQGLLADFTSDATDQTFSGTADGDRFVFVDDWGIDTATSGGGHDTLDFSAITRDLVFTINGDSVTVSYAAGSETDSFTFDATGGTYTLIGGQGNDEYRLADGTLLEAVTDSAGTDKAVFLNSVAPVTVVRNADRSTTVTNQGSYTLAGIESMTGHISLGNSMVAELTESLGSWSDLVSGLLDDSVLLAELPLLGLSVSEMLAQGFSENPLSTAEGAATTFLNDLLTISNDTLSGITDMGALADAVAAELNGLVAGDLFTVEAGLHDWSELRLDLTFDAEQTLTATPVLDESLKQELAQAGLELTAISNVNVTASLEGAVSAGIKLDEFTSLNPADAAGSGFLRMQPLNLGIEASADSLDLSVGLSEALFGSAATIGVTEGSLRLEAEAGFAIDQSVLDAEQRADIDNTLQLDSWSTGSLNVELPLSATLGSYDLSSLGTPRLVLETDQLFVYQQDILLVNVPNISFDIELSQSLADDILAALDRLKDSGDFVLNNDFFTTELPGLGASLADLFSVDGSSVNTLSRIFDLKTAAQAYFDSTTLSTGSETATVGGLVDALNKYLLSAAAMPFDPAQADWNGAMLAYTDFSGLDLSGFDFSGADLRGASFIGADLSGANFAGADLTGAVFSDSNSKATARNANFSAANLTGAVLAGLDLRGAIFNAADLTGADLTAASLIAANFSRSLVSSTTRVQSAILNGAIAELEAADGFPDLVDLAAGAADLSGYDLSGFDLSGLDLNDAILTGADLTGANLQGADLQGAELTNAVLAKAFVYGAQFDAALGVAADTLAFAATVDTSDLTLNDLSSALVLLAEGASLAGYDLSGADLSNLDFTGIDLSGTSLAGSNLNGASLAGAILSDTTDFTGASLSGVADLPAELKGVYARASLAGVDLTDTVLDGLNLAGADLTGAVLTGASLVGADLRAAIINDVTAAGADAAAILDAVTSALSGALYDSLTAMNEASRAAYEAAMAPFALDEVFTEGASGPLFAFQGGLSFSADGMGLLFNLQVNIDKQVAQDFALNHTNLPVEAGELAPEFEFAATAVARLVAALNTDLGVDLIANGGSFDTESWLRLNRLDAGARLALTGLDASLSLAGLADIKVHEGIIDLRAAAQVALADPNNDDGLNRLTATEITNAGGLSGLAELTATSNLRGSLLLDAEGAGFNLNDFGLPTLIFRAPELITQNADTGEWEIATPEMYLDVRITDNLKQQILDLLQTVDESGNSALSADALNSKLPGLDKSINELLGFDSDSSDATSIEVFKLKQAAEAYLNEARFTREINPEFPTLSGLGEALQQLFAKDFSIPFDTSRLDWSGFDFAGYDFSGFGRDALRNFDFSGANLAGANFRGLDLSGVDFSGANLTGALFDGASLLRKAIFDGAILTGIDWSGIDLRGIDFSGVDLSGTDFSGFDLSRINLHGANLSGVNFSGANLRWADLVGSNLSGANLSNALALDVNWSSWFSSDLRFDLDTNLTGMIVDVDLRSLFGSKASSASRLSSGLD</sequence>
<dbReference type="InterPro" id="IPR025592">
    <property type="entry name" value="DUF4347"/>
</dbReference>
<dbReference type="RefSeq" id="WP_283401411.1">
    <property type="nucleotide sequence ID" value="NZ_FXWV01000006.1"/>
</dbReference>
<protein>
    <submittedName>
        <fullName evidence="2">Uncharacterized protein YjbI, contains pentapeptide repeats</fullName>
    </submittedName>
</protein>
<dbReference type="InterPro" id="IPR051082">
    <property type="entry name" value="Pentapeptide-BTB/POZ_domain"/>
</dbReference>
<dbReference type="SUPFAM" id="SSF141571">
    <property type="entry name" value="Pentapeptide repeat-like"/>
    <property type="match status" value="3"/>
</dbReference>
<dbReference type="Pfam" id="PF00805">
    <property type="entry name" value="Pentapeptide"/>
    <property type="match status" value="8"/>
</dbReference>
<keyword evidence="3" id="KW-1185">Reference proteome</keyword>
<accession>A0ABY1S004</accession>
<dbReference type="EMBL" id="FXWV01000006">
    <property type="protein sequence ID" value="SMR74539.1"/>
    <property type="molecule type" value="Genomic_DNA"/>
</dbReference>
<dbReference type="InterPro" id="IPR001646">
    <property type="entry name" value="5peptide_repeat"/>
</dbReference>
<gene>
    <name evidence="2" type="ORF">SAMN04487964_106188</name>
</gene>
<dbReference type="Gene3D" id="2.160.20.80">
    <property type="entry name" value="E3 ubiquitin-protein ligase SopA"/>
    <property type="match status" value="6"/>
</dbReference>
<dbReference type="Proteomes" id="UP001159257">
    <property type="component" value="Unassembled WGS sequence"/>
</dbReference>
<reference evidence="2 3" key="1">
    <citation type="submission" date="2017-05" db="EMBL/GenBank/DDBJ databases">
        <authorList>
            <person name="Varghese N."/>
            <person name="Submissions S."/>
        </authorList>
    </citation>
    <scope>NUCLEOTIDE SEQUENCE [LARGE SCALE GENOMIC DNA]</scope>
    <source>
        <strain evidence="2 3">CGMCC 1.7287</strain>
    </source>
</reference>
<evidence type="ECO:0000313" key="2">
    <source>
        <dbReference type="EMBL" id="SMR74539.1"/>
    </source>
</evidence>
<name>A0ABY1S004_9GAMM</name>
<dbReference type="InterPro" id="IPR053786">
    <property type="entry name" value="LEPRxLL_CS"/>
</dbReference>
<organism evidence="2 3">
    <name type="scientific">Marinobacterium sediminicola</name>
    <dbReference type="NCBI Taxonomy" id="518898"/>
    <lineage>
        <taxon>Bacteria</taxon>
        <taxon>Pseudomonadati</taxon>
        <taxon>Pseudomonadota</taxon>
        <taxon>Gammaproteobacteria</taxon>
        <taxon>Oceanospirillales</taxon>
        <taxon>Oceanospirillaceae</taxon>
        <taxon>Marinobacterium</taxon>
    </lineage>
</organism>
<feature type="non-terminal residue" evidence="2">
    <location>
        <position position="1772"/>
    </location>
</feature>